<dbReference type="EMBL" id="JAABLM010000012">
    <property type="protein sequence ID" value="NBL65596.1"/>
    <property type="molecule type" value="Genomic_DNA"/>
</dbReference>
<protein>
    <submittedName>
        <fullName evidence="2">Peptidoglycan DD-metalloendopeptidase family protein</fullName>
    </submittedName>
</protein>
<keyword evidence="3" id="KW-1185">Reference proteome</keyword>
<dbReference type="Pfam" id="PF01551">
    <property type="entry name" value="Peptidase_M23"/>
    <property type="match status" value="1"/>
</dbReference>
<gene>
    <name evidence="2" type="ORF">GV828_10320</name>
</gene>
<proteinExistence type="predicted"/>
<dbReference type="CDD" id="cd12797">
    <property type="entry name" value="M23_peptidase"/>
    <property type="match status" value="1"/>
</dbReference>
<dbReference type="Gene3D" id="2.70.70.10">
    <property type="entry name" value="Glucose Permease (Domain IIA)"/>
    <property type="match status" value="1"/>
</dbReference>
<dbReference type="SUPFAM" id="SSF51261">
    <property type="entry name" value="Duplicated hybrid motif"/>
    <property type="match status" value="1"/>
</dbReference>
<dbReference type="PANTHER" id="PTHR21666">
    <property type="entry name" value="PEPTIDASE-RELATED"/>
    <property type="match status" value="1"/>
</dbReference>
<accession>A0ABW9ZA65</accession>
<organism evidence="2 3">
    <name type="scientific">Flavobacterium ichthyis</name>
    <dbReference type="NCBI Taxonomy" id="2698827"/>
    <lineage>
        <taxon>Bacteria</taxon>
        <taxon>Pseudomonadati</taxon>
        <taxon>Bacteroidota</taxon>
        <taxon>Flavobacteriia</taxon>
        <taxon>Flavobacteriales</taxon>
        <taxon>Flavobacteriaceae</taxon>
        <taxon>Flavobacterium</taxon>
    </lineage>
</organism>
<dbReference type="InterPro" id="IPR011055">
    <property type="entry name" value="Dup_hybrid_motif"/>
</dbReference>
<comment type="caution">
    <text evidence="2">The sequence shown here is derived from an EMBL/GenBank/DDBJ whole genome shotgun (WGS) entry which is preliminary data.</text>
</comment>
<dbReference type="RefSeq" id="WP_166537422.1">
    <property type="nucleotide sequence ID" value="NZ_JAABLM010000012.1"/>
</dbReference>
<sequence length="381" mass="42991">MAFTASNLLELAAMKYLRAIFFSIAISFVSCHAIAQNHNEVIGKVLYISSSVNISGENFIYSEVKIINKSKLPISIFSANVKTKTDKYLYNKSNEQLEKLSSINSRDLPVGDSCIFYFDIPHKQLENGEPLLFVFDYNDSLGKTLKLTLVATFSAQKPTVLAAPLNGKNWVAIYNSEWQRGHRRVYYTVEGQSRIPGRFAIDFVKLDDEGKLCRQQPEVVTNYYSYDEDVLAVEDGTVVSLRNDFKESKTISGNQSHTENDASGNYLILEIGYDLYACYEHLKPGSIPFKVGDKVNRGDVIAKVGFTGDASEPHLHFHVADKNSVLGAEGLPFVFKQFSYEGIYDDFSSFGKQRWKSLNKTEIRRFLPSRPLQNSVINFPN</sequence>
<dbReference type="InterPro" id="IPR016047">
    <property type="entry name" value="M23ase_b-sheet_dom"/>
</dbReference>
<feature type="domain" description="M23ase beta-sheet core" evidence="1">
    <location>
        <begin position="226"/>
        <end position="322"/>
    </location>
</feature>
<evidence type="ECO:0000259" key="1">
    <source>
        <dbReference type="Pfam" id="PF01551"/>
    </source>
</evidence>
<reference evidence="3" key="1">
    <citation type="submission" date="2020-01" db="EMBL/GenBank/DDBJ databases">
        <title>Sphingomonas sp. strain CSW-10.</title>
        <authorList>
            <person name="Chen W.-M."/>
        </authorList>
    </citation>
    <scope>NUCLEOTIDE SEQUENCE [LARGE SCALE GENOMIC DNA]</scope>
    <source>
        <strain evidence="3">NST-5</strain>
    </source>
</reference>
<evidence type="ECO:0000313" key="3">
    <source>
        <dbReference type="Proteomes" id="UP000798602"/>
    </source>
</evidence>
<name>A0ABW9ZA65_9FLAO</name>
<dbReference type="Proteomes" id="UP000798602">
    <property type="component" value="Unassembled WGS sequence"/>
</dbReference>
<evidence type="ECO:0000313" key="2">
    <source>
        <dbReference type="EMBL" id="NBL65596.1"/>
    </source>
</evidence>
<dbReference type="InterPro" id="IPR050570">
    <property type="entry name" value="Cell_wall_metabolism_enzyme"/>
</dbReference>
<dbReference type="PANTHER" id="PTHR21666:SF270">
    <property type="entry name" value="MUREIN HYDROLASE ACTIVATOR ENVC"/>
    <property type="match status" value="1"/>
</dbReference>